<dbReference type="KEGG" id="alim:106518859"/>
<accession>A0A2I4BDB5</accession>
<dbReference type="RefSeq" id="XP_013865736.1">
    <property type="nucleotide sequence ID" value="XM_014010282.1"/>
</dbReference>
<feature type="compositionally biased region" description="Polar residues" evidence="1">
    <location>
        <begin position="178"/>
        <end position="189"/>
    </location>
</feature>
<dbReference type="AlphaFoldDB" id="A0A2I4BDB5"/>
<dbReference type="PANTHER" id="PTHR34153">
    <property type="entry name" value="SI:CH211-262H13.3-RELATED-RELATED"/>
    <property type="match status" value="1"/>
</dbReference>
<gene>
    <name evidence="4" type="primary">LOC106518859</name>
</gene>
<dbReference type="OrthoDB" id="8939517at2759"/>
<dbReference type="InterPro" id="IPR032071">
    <property type="entry name" value="DUF4806"/>
</dbReference>
<dbReference type="InParanoid" id="A0A2I4BDB5"/>
<evidence type="ECO:0000313" key="3">
    <source>
        <dbReference type="Proteomes" id="UP000192220"/>
    </source>
</evidence>
<feature type="domain" description="DUF4806" evidence="2">
    <location>
        <begin position="246"/>
        <end position="323"/>
    </location>
</feature>
<dbReference type="Pfam" id="PF16064">
    <property type="entry name" value="DUF4806"/>
    <property type="match status" value="1"/>
</dbReference>
<protein>
    <submittedName>
        <fullName evidence="4">Uncharacterized protein LOC106518859</fullName>
    </submittedName>
</protein>
<sequence length="379" mass="43121">MFYLIEFTINKTVAVVPQNWYSDGVAYWPNYRSDERVNRAVKNAEQPGADWETHDARILKSCDQYLEARQHLNKSLSCNTSDLQTEEEEEEEIRPKRKPKPIHFLGDSDEDSEDEDHQRKRIRGRPKPSPLPPAPSVPSPPCHVPSVPPPPFHLPGSSAPPSPTPLMQMEHRRPPDHQTPSASYTNTPTWRRGRCDSNTIPRTSTDVQILSLLEHIKNQQDILVAQVKYLTSRLQPTAQDIDMPIPVQFPLTSMEEVEIWEDWLKDPANSQLKQNLSSSLAAIGGHDTKRVTWNILAHMFHDDIGKLINWKGVNGKKSFSQMASKTLVLNSVRKNTVARASTEHEVCKHAIRWFNLAADRGSSRRRTQEVQPADHHTSS</sequence>
<name>A0A2I4BDB5_AUSLI</name>
<reference evidence="4" key="1">
    <citation type="submission" date="2025-08" db="UniProtKB">
        <authorList>
            <consortium name="RefSeq"/>
        </authorList>
    </citation>
    <scope>IDENTIFICATION</scope>
</reference>
<evidence type="ECO:0000313" key="4">
    <source>
        <dbReference type="RefSeq" id="XP_013865736.1"/>
    </source>
</evidence>
<evidence type="ECO:0000256" key="1">
    <source>
        <dbReference type="SAM" id="MobiDB-lite"/>
    </source>
</evidence>
<feature type="region of interest" description="Disordered" evidence="1">
    <location>
        <begin position="79"/>
        <end position="198"/>
    </location>
</feature>
<dbReference type="PANTHER" id="PTHR34153:SF2">
    <property type="entry name" value="SI:CH211-262H13.3-RELATED"/>
    <property type="match status" value="1"/>
</dbReference>
<dbReference type="GeneID" id="106518859"/>
<feature type="compositionally biased region" description="Pro residues" evidence="1">
    <location>
        <begin position="127"/>
        <end position="164"/>
    </location>
</feature>
<organism evidence="3 4">
    <name type="scientific">Austrofundulus limnaeus</name>
    <name type="common">Annual killifish</name>
    <dbReference type="NCBI Taxonomy" id="52670"/>
    <lineage>
        <taxon>Eukaryota</taxon>
        <taxon>Metazoa</taxon>
        <taxon>Chordata</taxon>
        <taxon>Craniata</taxon>
        <taxon>Vertebrata</taxon>
        <taxon>Euteleostomi</taxon>
        <taxon>Actinopterygii</taxon>
        <taxon>Neopterygii</taxon>
        <taxon>Teleostei</taxon>
        <taxon>Neoteleostei</taxon>
        <taxon>Acanthomorphata</taxon>
        <taxon>Ovalentaria</taxon>
        <taxon>Atherinomorphae</taxon>
        <taxon>Cyprinodontiformes</taxon>
        <taxon>Rivulidae</taxon>
        <taxon>Austrofundulus</taxon>
    </lineage>
</organism>
<keyword evidence="3" id="KW-1185">Reference proteome</keyword>
<evidence type="ECO:0000259" key="2">
    <source>
        <dbReference type="Pfam" id="PF16064"/>
    </source>
</evidence>
<dbReference type="Proteomes" id="UP000192220">
    <property type="component" value="Unplaced"/>
</dbReference>
<proteinExistence type="predicted"/>